<evidence type="ECO:0000313" key="9">
    <source>
        <dbReference type="EMBL" id="GAA1661679.1"/>
    </source>
</evidence>
<comment type="subcellular location">
    <subcellularLocation>
        <location evidence="1">Cell membrane</location>
        <topology evidence="1">Multi-pass membrane protein</topology>
    </subcellularLocation>
</comment>
<proteinExistence type="inferred from homology"/>
<dbReference type="EMBL" id="BAAANE010000017">
    <property type="protein sequence ID" value="GAA1661679.1"/>
    <property type="molecule type" value="Genomic_DNA"/>
</dbReference>
<gene>
    <name evidence="9" type="ORF">GCM10009744_64270</name>
</gene>
<protein>
    <recommendedName>
        <fullName evidence="8">ABC3 transporter permease C-terminal domain-containing protein</fullName>
    </recommendedName>
</protein>
<organism evidence="9 10">
    <name type="scientific">Kribbella alba</name>
    <dbReference type="NCBI Taxonomy" id="190197"/>
    <lineage>
        <taxon>Bacteria</taxon>
        <taxon>Bacillati</taxon>
        <taxon>Actinomycetota</taxon>
        <taxon>Actinomycetes</taxon>
        <taxon>Propionibacteriales</taxon>
        <taxon>Kribbellaceae</taxon>
        <taxon>Kribbella</taxon>
    </lineage>
</organism>
<evidence type="ECO:0000256" key="3">
    <source>
        <dbReference type="ARBA" id="ARBA00022692"/>
    </source>
</evidence>
<dbReference type="Proteomes" id="UP001501319">
    <property type="component" value="Unassembled WGS sequence"/>
</dbReference>
<evidence type="ECO:0000256" key="7">
    <source>
        <dbReference type="SAM" id="Phobius"/>
    </source>
</evidence>
<accession>A0ABN2FYQ5</accession>
<evidence type="ECO:0000256" key="1">
    <source>
        <dbReference type="ARBA" id="ARBA00004651"/>
    </source>
</evidence>
<keyword evidence="2" id="KW-1003">Cell membrane</keyword>
<keyword evidence="4 7" id="KW-1133">Transmembrane helix</keyword>
<evidence type="ECO:0000256" key="2">
    <source>
        <dbReference type="ARBA" id="ARBA00022475"/>
    </source>
</evidence>
<name>A0ABN2FYQ5_9ACTN</name>
<keyword evidence="5 7" id="KW-0472">Membrane</keyword>
<feature type="transmembrane region" description="Helical" evidence="7">
    <location>
        <begin position="381"/>
        <end position="402"/>
    </location>
</feature>
<feature type="transmembrane region" description="Helical" evidence="7">
    <location>
        <begin position="423"/>
        <end position="444"/>
    </location>
</feature>
<feature type="domain" description="ABC3 transporter permease C-terminal" evidence="8">
    <location>
        <begin position="292"/>
        <end position="398"/>
    </location>
</feature>
<comment type="caution">
    <text evidence="9">The sequence shown here is derived from an EMBL/GenBank/DDBJ whole genome shotgun (WGS) entry which is preliminary data.</text>
</comment>
<dbReference type="InterPro" id="IPR050250">
    <property type="entry name" value="Macrolide_Exporter_MacB"/>
</dbReference>
<dbReference type="InterPro" id="IPR003838">
    <property type="entry name" value="ABC3_permease_C"/>
</dbReference>
<sequence>MFLRRALRYRYAQALVLAGVSLLIGTCAVFAPWFARAVEQTVTTETLASQRLSTAWQLEAAPPSTFSGPTAAKQPEELTQLLPDDLKPLFTPPVYGLTTDVQWKLPTDDKDVKMVAKLVWRDGYCAQLVLTEGRCPRSADEVVASTADKANFTAKIGATLQAKPTGYTGGGNLTVVGIYRPVDQPADYWFGRGPVGHSHPAEYPNEASGDFLLTDRTTFTKGIWGQRSTLDTRPMSGVARADDLQRIEDATTRVDGNAAELELNARNSSGLIGVIDRIQAERKQATTIIPLVMVQVALFGVVVLALALAAVVDQRRPELAVARLRGSSARRTGRALAVELGAPVLTGMLAGIVSGFGLLLVVRATWLNDGAPLELPWTVPAAIALAVVAGVAVVTWSVRAVVQQPISTLLRRVVPRRRGRALGVIDLIIIVLASAGLVAALTGGGRGPLPVLTPTLLALAVGLTFAHLLLPAAGLVSRRALRRGRLGLALGALQVSRRPAVTRIVAVVAVATALASFAGQAASVAGDNRQLRAGYETGADGVLSMTSTDLGVFTAAVDKVDADRQWLTPVVLVRPPSPDALKTMMIEPDSFRRIAFRGDELTNSAGFEALKAPGNLAPVELRSHNLEITATPGPMKPVLPPTVNGELPPPQPPARSVILTANVVSLRGGARFLVRFPPMPLVPGRTFELSAQVNCPFGCRLVRLGVARDLNDSSGFQGDVVISKLASDDKPSIPLGRAEDWKPVKQTGAVTGSIAAKDGRADGLTLELTNTGNDQDLQHASVPTIAPALVAPGFAVNDTTTVPGIDGLALPIEQIDAPQGPINRYSDHTAVLDLETVRRLGGSVDEGATAFEIWLNADGLANSAKLVEELGKAGLSATLVDRRQDRIDGYGRSASALALQLTPVVGIAGWSLAIIVLLLMVVTSWRSRAQDYASLRITGVPANTTGRAARWEQTGPVALAALLGTICGIVGAQIALPLIPLFAETLEASPIPLDLQTNWVVALALWLIGTAVLTTTTMLLGTGVNRRAGYSRIREELS</sequence>
<feature type="transmembrane region" description="Helical" evidence="7">
    <location>
        <begin position="500"/>
        <end position="519"/>
    </location>
</feature>
<dbReference type="Pfam" id="PF02687">
    <property type="entry name" value="FtsX"/>
    <property type="match status" value="1"/>
</dbReference>
<evidence type="ECO:0000259" key="8">
    <source>
        <dbReference type="Pfam" id="PF02687"/>
    </source>
</evidence>
<keyword evidence="3 7" id="KW-0812">Transmembrane</keyword>
<feature type="transmembrane region" description="Helical" evidence="7">
    <location>
        <begin position="957"/>
        <end position="979"/>
    </location>
</feature>
<feature type="transmembrane region" description="Helical" evidence="7">
    <location>
        <begin position="999"/>
        <end position="1024"/>
    </location>
</feature>
<dbReference type="RefSeq" id="WP_344116698.1">
    <property type="nucleotide sequence ID" value="NZ_BAAANE010000017.1"/>
</dbReference>
<evidence type="ECO:0000256" key="6">
    <source>
        <dbReference type="ARBA" id="ARBA00038076"/>
    </source>
</evidence>
<feature type="transmembrane region" description="Helical" evidence="7">
    <location>
        <begin position="901"/>
        <end position="922"/>
    </location>
</feature>
<comment type="similarity">
    <text evidence="6">Belongs to the ABC-4 integral membrane protein family.</text>
</comment>
<dbReference type="PANTHER" id="PTHR30572:SF4">
    <property type="entry name" value="ABC TRANSPORTER PERMEASE YTRF"/>
    <property type="match status" value="1"/>
</dbReference>
<feature type="transmembrane region" description="Helical" evidence="7">
    <location>
        <begin position="333"/>
        <end position="361"/>
    </location>
</feature>
<feature type="transmembrane region" description="Helical" evidence="7">
    <location>
        <begin position="456"/>
        <end position="476"/>
    </location>
</feature>
<reference evidence="9 10" key="1">
    <citation type="journal article" date="2019" name="Int. J. Syst. Evol. Microbiol.">
        <title>The Global Catalogue of Microorganisms (GCM) 10K type strain sequencing project: providing services to taxonomists for standard genome sequencing and annotation.</title>
        <authorList>
            <consortium name="The Broad Institute Genomics Platform"/>
            <consortium name="The Broad Institute Genome Sequencing Center for Infectious Disease"/>
            <person name="Wu L."/>
            <person name="Ma J."/>
        </authorList>
    </citation>
    <scope>NUCLEOTIDE SEQUENCE [LARGE SCALE GENOMIC DNA]</scope>
    <source>
        <strain evidence="9 10">JCM 14306</strain>
    </source>
</reference>
<evidence type="ECO:0000256" key="5">
    <source>
        <dbReference type="ARBA" id="ARBA00023136"/>
    </source>
</evidence>
<keyword evidence="10" id="KW-1185">Reference proteome</keyword>
<feature type="transmembrane region" description="Helical" evidence="7">
    <location>
        <begin position="288"/>
        <end position="312"/>
    </location>
</feature>
<evidence type="ECO:0000313" key="10">
    <source>
        <dbReference type="Proteomes" id="UP001501319"/>
    </source>
</evidence>
<dbReference type="PANTHER" id="PTHR30572">
    <property type="entry name" value="MEMBRANE COMPONENT OF TRANSPORTER-RELATED"/>
    <property type="match status" value="1"/>
</dbReference>
<evidence type="ECO:0000256" key="4">
    <source>
        <dbReference type="ARBA" id="ARBA00022989"/>
    </source>
</evidence>